<feature type="transmembrane region" description="Helical" evidence="2">
    <location>
        <begin position="76"/>
        <end position="94"/>
    </location>
</feature>
<evidence type="ECO:0000313" key="4">
    <source>
        <dbReference type="Proteomes" id="UP001499978"/>
    </source>
</evidence>
<protein>
    <recommendedName>
        <fullName evidence="5">DUF3618 domain-containing protein</fullName>
    </recommendedName>
</protein>
<feature type="region of interest" description="Disordered" evidence="1">
    <location>
        <begin position="38"/>
        <end position="72"/>
    </location>
</feature>
<evidence type="ECO:0008006" key="5">
    <source>
        <dbReference type="Google" id="ProtNLM"/>
    </source>
</evidence>
<evidence type="ECO:0000256" key="2">
    <source>
        <dbReference type="SAM" id="Phobius"/>
    </source>
</evidence>
<dbReference type="InterPro" id="IPR022062">
    <property type="entry name" value="DUF3618"/>
</dbReference>
<keyword evidence="2" id="KW-0812">Transmembrane</keyword>
<evidence type="ECO:0000313" key="3">
    <source>
        <dbReference type="EMBL" id="GAA2522266.1"/>
    </source>
</evidence>
<accession>A0ABP6ASK1</accession>
<comment type="caution">
    <text evidence="3">The sequence shown here is derived from an EMBL/GenBank/DDBJ whole genome shotgun (WGS) entry which is preliminary data.</text>
</comment>
<sequence length="98" mass="10540">MTTTDITGLREEIAATRANLGDTVEALAAKADVRERLSRSASQTMDRVSHTASEKAVQVGQAVTRMREDARRRPQPWIGGALAAAAVVALIVIGSRRR</sequence>
<keyword evidence="4" id="KW-1185">Reference proteome</keyword>
<dbReference type="EMBL" id="BAAARY010000007">
    <property type="protein sequence ID" value="GAA2522266.1"/>
    <property type="molecule type" value="Genomic_DNA"/>
</dbReference>
<reference evidence="4" key="1">
    <citation type="journal article" date="2019" name="Int. J. Syst. Evol. Microbiol.">
        <title>The Global Catalogue of Microorganisms (GCM) 10K type strain sequencing project: providing services to taxonomists for standard genome sequencing and annotation.</title>
        <authorList>
            <consortium name="The Broad Institute Genomics Platform"/>
            <consortium name="The Broad Institute Genome Sequencing Center for Infectious Disease"/>
            <person name="Wu L."/>
            <person name="Ma J."/>
        </authorList>
    </citation>
    <scope>NUCLEOTIDE SEQUENCE [LARGE SCALE GENOMIC DNA]</scope>
    <source>
        <strain evidence="4">JCM 3367</strain>
    </source>
</reference>
<organism evidence="3 4">
    <name type="scientific">Pilimelia columellifera subsp. columellifera</name>
    <dbReference type="NCBI Taxonomy" id="706583"/>
    <lineage>
        <taxon>Bacteria</taxon>
        <taxon>Bacillati</taxon>
        <taxon>Actinomycetota</taxon>
        <taxon>Actinomycetes</taxon>
        <taxon>Micromonosporales</taxon>
        <taxon>Micromonosporaceae</taxon>
        <taxon>Pilimelia</taxon>
    </lineage>
</organism>
<name>A0ABP6ASK1_9ACTN</name>
<dbReference type="RefSeq" id="WP_344171593.1">
    <property type="nucleotide sequence ID" value="NZ_BAAARY010000007.1"/>
</dbReference>
<evidence type="ECO:0000256" key="1">
    <source>
        <dbReference type="SAM" id="MobiDB-lite"/>
    </source>
</evidence>
<keyword evidence="2" id="KW-1133">Transmembrane helix</keyword>
<dbReference type="Pfam" id="PF12277">
    <property type="entry name" value="DUF3618"/>
    <property type="match status" value="1"/>
</dbReference>
<gene>
    <name evidence="3" type="ORF">GCM10010201_20330</name>
</gene>
<dbReference type="Proteomes" id="UP001499978">
    <property type="component" value="Unassembled WGS sequence"/>
</dbReference>
<proteinExistence type="predicted"/>
<keyword evidence="2" id="KW-0472">Membrane</keyword>